<dbReference type="Pfam" id="PF04434">
    <property type="entry name" value="SWIM"/>
    <property type="match status" value="1"/>
</dbReference>
<evidence type="ECO:0000259" key="2">
    <source>
        <dbReference type="PROSITE" id="PS50966"/>
    </source>
</evidence>
<dbReference type="EMBL" id="CP073708">
    <property type="protein sequence ID" value="QUO39717.1"/>
    <property type="molecule type" value="Genomic_DNA"/>
</dbReference>
<proteinExistence type="predicted"/>
<keyword evidence="1" id="KW-0862">Zinc</keyword>
<protein>
    <submittedName>
        <fullName evidence="3">SWIM zinc finger family protein</fullName>
    </submittedName>
</protein>
<evidence type="ECO:0000313" key="3">
    <source>
        <dbReference type="EMBL" id="QQE72639.1"/>
    </source>
</evidence>
<keyword evidence="1" id="KW-0863">Zinc-finger</keyword>
<name>A0A7T5EHC8_9BACL</name>
<evidence type="ECO:0000313" key="6">
    <source>
        <dbReference type="Proteomes" id="UP000677234"/>
    </source>
</evidence>
<keyword evidence="6" id="KW-1185">Reference proteome</keyword>
<evidence type="ECO:0000313" key="5">
    <source>
        <dbReference type="Proteomes" id="UP000595847"/>
    </source>
</evidence>
<evidence type="ECO:0000313" key="4">
    <source>
        <dbReference type="EMBL" id="QUO39717.1"/>
    </source>
</evidence>
<dbReference type="AlphaFoldDB" id="A0A7T5EHC8"/>
<dbReference type="GO" id="GO:0008270">
    <property type="term" value="F:zinc ion binding"/>
    <property type="evidence" value="ECO:0007669"/>
    <property type="project" value="UniProtKB-KW"/>
</dbReference>
<dbReference type="EMBL" id="CP066308">
    <property type="protein sequence ID" value="QQE72639.1"/>
    <property type="molecule type" value="Genomic_DNA"/>
</dbReference>
<organism evidence="3 5">
    <name type="scientific">Brevibacillus composti</name>
    <dbReference type="NCBI Taxonomy" id="2796470"/>
    <lineage>
        <taxon>Bacteria</taxon>
        <taxon>Bacillati</taxon>
        <taxon>Bacillota</taxon>
        <taxon>Bacilli</taxon>
        <taxon>Bacillales</taxon>
        <taxon>Paenibacillaceae</taxon>
        <taxon>Brevibacillus</taxon>
    </lineage>
</organism>
<evidence type="ECO:0000256" key="1">
    <source>
        <dbReference type="PROSITE-ProRule" id="PRU00325"/>
    </source>
</evidence>
<gene>
    <name evidence="3" type="ORF">JD108_11725</name>
    <name evidence="4" type="ORF">KDJ56_11670</name>
</gene>
<sequence length="536" mass="62431">MLQRELTREQVKQLGEQVLANMEAAIVERGYGYFSDGFVFNIRVEQNKLVSDVQGSQVYHVTIDLGSFASSSCTCPYARLCKHIAATFFQAYSVFENPRAFMNKLHEPRPLAFTSSILAPAYKSNPRARKNLAQPTVGGAALAPESSIGEWWQFLTKWTRNLPAAMEASRASTELFSSYENALGIASSWPDDLAQLFSVHATLFHLHLLQAFATDYRHSQWTGDLTQTAERLVEYLEGTLYDLDAERLWRDRRSHLQASYEKLKNWKHQDVTHLYGLLAYRLIWTELLTQPGWVDEELEALESCLRDPALPAAKREQYAWLRGHFSVLRREDDEALRVWLRSVRLPLSFYMPYLKEFARNQEWQRCLAWINRIGPLIGRSEASEYRLVSAIWREALISLNRMDEYGAGLKRFLPASYHDYAAHLYQQGEYRAWIDLQMTFQGLPLGAADQPKRERAIEEKEPHLLIPMLVRDINRLIEERNRTGYREAVKLLKKVRACFQKSNQQERWEQYIDRLAAKYSRLRAFQEELRRGNLHL</sequence>
<feature type="domain" description="SWIM-type" evidence="2">
    <location>
        <begin position="59"/>
        <end position="92"/>
    </location>
</feature>
<reference evidence="3 5" key="1">
    <citation type="submission" date="2020-12" db="EMBL/GenBank/DDBJ databases">
        <title>strain FJAT-54423T represents a novel species of the genus Brevibacillus.</title>
        <authorList>
            <person name="Tang R."/>
        </authorList>
    </citation>
    <scope>NUCLEOTIDE SEQUENCE [LARGE SCALE GENOMIC DNA]</scope>
    <source>
        <strain evidence="3 5">FJAT-54423</strain>
    </source>
</reference>
<keyword evidence="1" id="KW-0479">Metal-binding</keyword>
<dbReference type="Proteomes" id="UP000677234">
    <property type="component" value="Chromosome"/>
</dbReference>
<reference evidence="4" key="2">
    <citation type="submission" date="2021-04" db="EMBL/GenBank/DDBJ databases">
        <title>Brevibacillus composti FJAT-54423, complete genome.</title>
        <authorList>
            <person name="Tang R."/>
        </authorList>
    </citation>
    <scope>NUCLEOTIDE SEQUENCE</scope>
    <source>
        <strain evidence="4">FJAT-54424</strain>
    </source>
</reference>
<dbReference type="RefSeq" id="WP_198826272.1">
    <property type="nucleotide sequence ID" value="NZ_CP066308.1"/>
</dbReference>
<dbReference type="InterPro" id="IPR007527">
    <property type="entry name" value="Znf_SWIM"/>
</dbReference>
<dbReference type="KEGG" id="bcop:JD108_11725"/>
<accession>A0A7T5EHC8</accession>
<dbReference type="Proteomes" id="UP000595847">
    <property type="component" value="Chromosome"/>
</dbReference>
<dbReference type="PROSITE" id="PS50966">
    <property type="entry name" value="ZF_SWIM"/>
    <property type="match status" value="1"/>
</dbReference>